<feature type="domain" description="DUF2061" evidence="2">
    <location>
        <begin position="10"/>
        <end position="61"/>
    </location>
</feature>
<feature type="transmembrane region" description="Helical" evidence="1">
    <location>
        <begin position="37"/>
        <end position="55"/>
    </location>
</feature>
<organism evidence="3 4">
    <name type="scientific">Polynucleobacter sphagniphilus</name>
    <dbReference type="NCBI Taxonomy" id="1743169"/>
    <lineage>
        <taxon>Bacteria</taxon>
        <taxon>Pseudomonadati</taxon>
        <taxon>Pseudomonadota</taxon>
        <taxon>Betaproteobacteria</taxon>
        <taxon>Burkholderiales</taxon>
        <taxon>Burkholderiaceae</taxon>
        <taxon>Polynucleobacter</taxon>
    </lineage>
</organism>
<accession>A0AA43M960</accession>
<gene>
    <name evidence="3" type="ORF">M2127_001616</name>
</gene>
<protein>
    <submittedName>
        <fullName evidence="3">Membrane protein</fullName>
    </submittedName>
</protein>
<evidence type="ECO:0000313" key="4">
    <source>
        <dbReference type="Proteomes" id="UP001161160"/>
    </source>
</evidence>
<name>A0AA43M960_9BURK</name>
<keyword evidence="4" id="KW-1185">Reference proteome</keyword>
<comment type="caution">
    <text evidence="3">The sequence shown here is derived from an EMBL/GenBank/DDBJ whole genome shotgun (WGS) entry which is preliminary data.</text>
</comment>
<dbReference type="Proteomes" id="UP001161160">
    <property type="component" value="Unassembled WGS sequence"/>
</dbReference>
<reference evidence="3" key="1">
    <citation type="submission" date="2023-04" db="EMBL/GenBank/DDBJ databases">
        <title>Genome Encyclopedia of Bacteria and Archaea VI: Functional Genomics of Type Strains.</title>
        <authorList>
            <person name="Whitman W."/>
        </authorList>
    </citation>
    <scope>NUCLEOTIDE SEQUENCE</scope>
    <source>
        <strain evidence="3">Enz.4-51</strain>
    </source>
</reference>
<feature type="transmembrane region" description="Helical" evidence="1">
    <location>
        <begin position="14"/>
        <end position="31"/>
    </location>
</feature>
<dbReference type="AlphaFoldDB" id="A0AA43M960"/>
<keyword evidence="1" id="KW-0812">Transmembrane</keyword>
<dbReference type="RefSeq" id="WP_277541475.1">
    <property type="nucleotide sequence ID" value="NZ_JAQFIK010000002.1"/>
</dbReference>
<keyword evidence="1" id="KW-1133">Transmembrane helix</keyword>
<sequence length="73" mass="8612">MIYESKKRSIAKAISYRIIIITLDFSVIYFITGRLSLAFGFMIASNLYTSIAYFFHERLWNKIKWGLETKPKP</sequence>
<proteinExistence type="predicted"/>
<dbReference type="Pfam" id="PF09834">
    <property type="entry name" value="DUF2061"/>
    <property type="match status" value="1"/>
</dbReference>
<dbReference type="InterPro" id="IPR018638">
    <property type="entry name" value="DUF2061_membrane"/>
</dbReference>
<evidence type="ECO:0000256" key="1">
    <source>
        <dbReference type="SAM" id="Phobius"/>
    </source>
</evidence>
<evidence type="ECO:0000259" key="2">
    <source>
        <dbReference type="Pfam" id="PF09834"/>
    </source>
</evidence>
<evidence type="ECO:0000313" key="3">
    <source>
        <dbReference type="EMBL" id="MDH6504300.1"/>
    </source>
</evidence>
<dbReference type="EMBL" id="JARXYA010000007">
    <property type="protein sequence ID" value="MDH6504300.1"/>
    <property type="molecule type" value="Genomic_DNA"/>
</dbReference>
<keyword evidence="1" id="KW-0472">Membrane</keyword>